<protein>
    <recommendedName>
        <fullName evidence="3">DNA-directed DNA polymerase</fullName>
        <ecNumber evidence="3">2.7.7.7</ecNumber>
    </recommendedName>
</protein>
<keyword evidence="8" id="KW-0539">Nucleus</keyword>
<keyword evidence="5" id="KW-0548">Nucleotidyltransferase</keyword>
<feature type="domain" description="DNA polymerase delta subunit OB-fold" evidence="11">
    <location>
        <begin position="48"/>
        <end position="187"/>
    </location>
</feature>
<keyword evidence="13" id="KW-1185">Reference proteome</keyword>
<dbReference type="InterPro" id="IPR024826">
    <property type="entry name" value="DNA_pol_delta/II_ssu"/>
</dbReference>
<dbReference type="InterPro" id="IPR041863">
    <property type="entry name" value="PolD2_C"/>
</dbReference>
<evidence type="ECO:0000256" key="1">
    <source>
        <dbReference type="ARBA" id="ARBA00004123"/>
    </source>
</evidence>
<dbReference type="GO" id="GO:0003677">
    <property type="term" value="F:DNA binding"/>
    <property type="evidence" value="ECO:0007669"/>
    <property type="project" value="InterPro"/>
</dbReference>
<dbReference type="EMBL" id="MIKG01000004">
    <property type="protein sequence ID" value="RAO67008.1"/>
    <property type="molecule type" value="Genomic_DNA"/>
</dbReference>
<dbReference type="PANTHER" id="PTHR10416:SF0">
    <property type="entry name" value="DNA POLYMERASE DELTA SUBUNIT 2"/>
    <property type="match status" value="1"/>
</dbReference>
<dbReference type="GO" id="GO:0006273">
    <property type="term" value="P:lagging strand elongation"/>
    <property type="evidence" value="ECO:0007669"/>
    <property type="project" value="UniProtKB-ARBA"/>
</dbReference>
<dbReference type="AlphaFoldDB" id="A0A364KTX9"/>
<dbReference type="CDD" id="cd07387">
    <property type="entry name" value="MPP_PolD2_C"/>
    <property type="match status" value="1"/>
</dbReference>
<dbReference type="STRING" id="1196081.A0A364KTX9"/>
<dbReference type="Proteomes" id="UP000249363">
    <property type="component" value="Unassembled WGS sequence"/>
</dbReference>
<comment type="subcellular location">
    <subcellularLocation>
        <location evidence="1">Nucleus</location>
    </subcellularLocation>
</comment>
<feature type="domain" description="DNA polymerase alpha/delta/epsilon subunit B" evidence="10">
    <location>
        <begin position="224"/>
        <end position="473"/>
    </location>
</feature>
<dbReference type="Gene3D" id="3.60.21.50">
    <property type="match status" value="1"/>
</dbReference>
<comment type="caution">
    <text evidence="12">The sequence shown here is derived from an EMBL/GenBank/DDBJ whole genome shotgun (WGS) entry which is preliminary data.</text>
</comment>
<evidence type="ECO:0000259" key="10">
    <source>
        <dbReference type="Pfam" id="PF04042"/>
    </source>
</evidence>
<evidence type="ECO:0000259" key="11">
    <source>
        <dbReference type="Pfam" id="PF18018"/>
    </source>
</evidence>
<reference evidence="12 13" key="1">
    <citation type="journal article" date="2017" name="Biotechnol. Biofuels">
        <title>Differential beta-glucosidase expression as a function of carbon source availability in Talaromyces amestolkiae: a genomic and proteomic approach.</title>
        <authorList>
            <person name="de Eugenio L.I."/>
            <person name="Mendez-Liter J.A."/>
            <person name="Nieto-Dominguez M."/>
            <person name="Alonso L."/>
            <person name="Gil-Munoz J."/>
            <person name="Barriuso J."/>
            <person name="Prieto A."/>
            <person name="Martinez M.J."/>
        </authorList>
    </citation>
    <scope>NUCLEOTIDE SEQUENCE [LARGE SCALE GENOMIC DNA]</scope>
    <source>
        <strain evidence="12 13">CIB</strain>
    </source>
</reference>
<dbReference type="GO" id="GO:0043625">
    <property type="term" value="C:delta DNA polymerase complex"/>
    <property type="evidence" value="ECO:0007669"/>
    <property type="project" value="TreeGrafter"/>
</dbReference>
<evidence type="ECO:0000256" key="5">
    <source>
        <dbReference type="ARBA" id="ARBA00022695"/>
    </source>
</evidence>
<dbReference type="InterPro" id="IPR007185">
    <property type="entry name" value="DNA_pol_a/d/e_bsu"/>
</dbReference>
<dbReference type="Gene3D" id="3.40.630.30">
    <property type="match status" value="1"/>
</dbReference>
<evidence type="ECO:0000256" key="4">
    <source>
        <dbReference type="ARBA" id="ARBA00022679"/>
    </source>
</evidence>
<dbReference type="OrthoDB" id="3763at2759"/>
<dbReference type="Pfam" id="PF18018">
    <property type="entry name" value="DNA_pol_D_N"/>
    <property type="match status" value="1"/>
</dbReference>
<dbReference type="FunFam" id="2.40.50.430:FF:000002">
    <property type="entry name" value="DNA polymerase delta subunit"/>
    <property type="match status" value="1"/>
</dbReference>
<organism evidence="12 13">
    <name type="scientific">Talaromyces amestolkiae</name>
    <dbReference type="NCBI Taxonomy" id="1196081"/>
    <lineage>
        <taxon>Eukaryota</taxon>
        <taxon>Fungi</taxon>
        <taxon>Dikarya</taxon>
        <taxon>Ascomycota</taxon>
        <taxon>Pezizomycotina</taxon>
        <taxon>Eurotiomycetes</taxon>
        <taxon>Eurotiomycetidae</taxon>
        <taxon>Eurotiales</taxon>
        <taxon>Trichocomaceae</taxon>
        <taxon>Talaromyces</taxon>
        <taxon>Talaromyces sect. Talaromyces</taxon>
    </lineage>
</organism>
<dbReference type="InterPro" id="IPR040663">
    <property type="entry name" value="DNA_pol_D_N"/>
</dbReference>
<gene>
    <name evidence="12" type="ORF">BHQ10_003020</name>
</gene>
<keyword evidence="4" id="KW-0808">Transferase</keyword>
<evidence type="ECO:0000256" key="9">
    <source>
        <dbReference type="ARBA" id="ARBA00049244"/>
    </source>
</evidence>
<comment type="similarity">
    <text evidence="2">Belongs to the DNA polymerase delta/II small subunit family.</text>
</comment>
<evidence type="ECO:0000256" key="2">
    <source>
        <dbReference type="ARBA" id="ARBA00006035"/>
    </source>
</evidence>
<dbReference type="GeneID" id="63792236"/>
<dbReference type="FunFam" id="3.60.21.50:FF:000006">
    <property type="entry name" value="DNA polymerase delta subunit 2, putative"/>
    <property type="match status" value="1"/>
</dbReference>
<dbReference type="Gene3D" id="2.40.50.430">
    <property type="match status" value="1"/>
</dbReference>
<dbReference type="Pfam" id="PF04042">
    <property type="entry name" value="DNA_pol_E_B"/>
    <property type="match status" value="1"/>
</dbReference>
<dbReference type="PANTHER" id="PTHR10416">
    <property type="entry name" value="DNA POLYMERASE DELTA SUBUNIT 2"/>
    <property type="match status" value="1"/>
</dbReference>
<keyword evidence="7" id="KW-0239">DNA-directed DNA polymerase</keyword>
<name>A0A364KTX9_TALAM</name>
<dbReference type="InterPro" id="IPR016181">
    <property type="entry name" value="Acyl_CoA_acyltransferase"/>
</dbReference>
<accession>A0A364KTX9</accession>
<evidence type="ECO:0000256" key="8">
    <source>
        <dbReference type="ARBA" id="ARBA00023242"/>
    </source>
</evidence>
<dbReference type="GO" id="GO:0003887">
    <property type="term" value="F:DNA-directed DNA polymerase activity"/>
    <property type="evidence" value="ECO:0007669"/>
    <property type="project" value="UniProtKB-KW"/>
</dbReference>
<comment type="catalytic activity">
    <reaction evidence="9">
        <text>DNA(n) + a 2'-deoxyribonucleoside 5'-triphosphate = DNA(n+1) + diphosphate</text>
        <dbReference type="Rhea" id="RHEA:22508"/>
        <dbReference type="Rhea" id="RHEA-COMP:17339"/>
        <dbReference type="Rhea" id="RHEA-COMP:17340"/>
        <dbReference type="ChEBI" id="CHEBI:33019"/>
        <dbReference type="ChEBI" id="CHEBI:61560"/>
        <dbReference type="ChEBI" id="CHEBI:173112"/>
        <dbReference type="EC" id="2.7.7.7"/>
    </reaction>
</comment>
<sequence>MSYETPSDRFLQPPSGEEYQAEYRVPSAYTPLHTFQLPKADSRQYQQQYGDLYFLRLAKLKPAAEKVGREAWDGFTIAGEKARKVDRVLDVRQGALCWVTGTVYMDLPLKPNILDDVAKDNYAAAPPPRKTYIDLSNPDSTQVMLEDESGRLRMTGSMLRTTHLVTGVIIAVLGTENSNGDFEVIDIKVPDFAPQPPRWEKAPTDKTESTIKRIENTSGKSSKIAFVSGLGITGSSSDTLTLELLTDYLLGYTGTGDEEESPARISRLVIAGNSLGNVETITAVTAMDGDPAKKKAPKKYGYDASSYNASPITQLDNFLSELLPSIPVTIMPGESDPANFSLPQQGIHRAMLPRAKTYCSDGLPGDTSVEPGWFDNVTNPWEGYIDGWRLWGCSGQNVDDVLRYLDFADENGNTNGDGDGETSVQIMEAMLRWRCAVPTAPDTLWCYPFQTHDPFIIKACPHLFFIGNQPQFKSVVVESEPRFRLDGPDTEMSNSADEPTRVRLVSIPKFHQTGELILVDSETLEVEVEIQQATASEPLTLSEEYAMQQSWRQDKDKLTFIACLPLPASDLSSTKASLLVLREDDDAPERMIGDTNLFLRFDDDDVDEKEDGENEEKRVIGEIELMIAEKQNQGQGFGRAALLTFLWYIARHEEQMLDEFTQSTAPNKRSKERRMKCLSVKIGKDNARSLALFESLGFEKRSPEPNYFGEFELRRYGLDGDAVAKMADAYGLKDYRELSYRGE</sequence>
<evidence type="ECO:0000256" key="6">
    <source>
        <dbReference type="ARBA" id="ARBA00022705"/>
    </source>
</evidence>
<evidence type="ECO:0000256" key="3">
    <source>
        <dbReference type="ARBA" id="ARBA00012417"/>
    </source>
</evidence>
<dbReference type="EC" id="2.7.7.7" evidence="3"/>
<proteinExistence type="inferred from homology"/>
<keyword evidence="6" id="KW-0235">DNA replication</keyword>
<evidence type="ECO:0000256" key="7">
    <source>
        <dbReference type="ARBA" id="ARBA00022932"/>
    </source>
</evidence>
<dbReference type="RefSeq" id="XP_040731524.1">
    <property type="nucleotide sequence ID" value="XM_040875231.1"/>
</dbReference>
<evidence type="ECO:0000313" key="12">
    <source>
        <dbReference type="EMBL" id="RAO67008.1"/>
    </source>
</evidence>
<dbReference type="SUPFAM" id="SSF55729">
    <property type="entry name" value="Acyl-CoA N-acyltransferases (Nat)"/>
    <property type="match status" value="1"/>
</dbReference>
<dbReference type="GO" id="GO:0006281">
    <property type="term" value="P:DNA repair"/>
    <property type="evidence" value="ECO:0007669"/>
    <property type="project" value="UniProtKB-ARBA"/>
</dbReference>
<evidence type="ECO:0000313" key="13">
    <source>
        <dbReference type="Proteomes" id="UP000249363"/>
    </source>
</evidence>